<protein>
    <submittedName>
        <fullName evidence="1">YqgQ family protein</fullName>
    </submittedName>
</protein>
<dbReference type="Proteomes" id="UP000503088">
    <property type="component" value="Chromosome"/>
</dbReference>
<evidence type="ECO:0000313" key="1">
    <source>
        <dbReference type="EMBL" id="QKG86056.1"/>
    </source>
</evidence>
<dbReference type="AlphaFoldDB" id="A0A7D4C9H6"/>
<proteinExistence type="predicted"/>
<dbReference type="EMBL" id="CP048104">
    <property type="protein sequence ID" value="QKG86056.1"/>
    <property type="molecule type" value="Genomic_DNA"/>
</dbReference>
<name>A0A7D4C9H6_9BACL</name>
<evidence type="ECO:0000313" key="2">
    <source>
        <dbReference type="Proteomes" id="UP000503088"/>
    </source>
</evidence>
<dbReference type="Pfam" id="PF06014">
    <property type="entry name" value="YqgQ-like"/>
    <property type="match status" value="1"/>
</dbReference>
<dbReference type="KEGG" id="kpul:GXN76_12830"/>
<dbReference type="SUPFAM" id="SSF158379">
    <property type="entry name" value="YqgQ-like"/>
    <property type="match status" value="1"/>
</dbReference>
<sequence length="67" mass="7810">MRDMKDVRDLLKGFGTVIYTGDRLADLEMMEEELQELQRAGVLESDIYIKAVSVLNREKKKWDHPQG</sequence>
<dbReference type="InterPro" id="IPR023164">
    <property type="entry name" value="YqgQ-like_sf"/>
</dbReference>
<dbReference type="InterPro" id="IPR009256">
    <property type="entry name" value="YqgQ-like"/>
</dbReference>
<reference evidence="1 2" key="1">
    <citation type="submission" date="2020-01" db="EMBL/GenBank/DDBJ databases">
        <authorList>
            <person name="Gulvik C.A."/>
            <person name="Batra D.G."/>
        </authorList>
    </citation>
    <scope>NUCLEOTIDE SEQUENCE [LARGE SCALE GENOMIC DNA]</scope>
    <source>
        <strain evidence="1 2">W9323</strain>
    </source>
</reference>
<keyword evidence="2" id="KW-1185">Reference proteome</keyword>
<gene>
    <name evidence="1" type="ORF">GXN76_12830</name>
</gene>
<organism evidence="1 2">
    <name type="scientific">Kroppenstedtia pulmonis</name>
    <dbReference type="NCBI Taxonomy" id="1380685"/>
    <lineage>
        <taxon>Bacteria</taxon>
        <taxon>Bacillati</taxon>
        <taxon>Bacillota</taxon>
        <taxon>Bacilli</taxon>
        <taxon>Bacillales</taxon>
        <taxon>Thermoactinomycetaceae</taxon>
        <taxon>Kroppenstedtia</taxon>
    </lineage>
</organism>
<accession>A0A7D4C9H6</accession>
<dbReference type="Gene3D" id="1.10.287.760">
    <property type="entry name" value="YqgQ-like"/>
    <property type="match status" value="1"/>
</dbReference>